<accession>A0A8J6ARQ0</accession>
<name>A0A8J6ARQ0_9EUKA</name>
<evidence type="ECO:0000256" key="3">
    <source>
        <dbReference type="ARBA" id="ARBA00022833"/>
    </source>
</evidence>
<organism evidence="6 7">
    <name type="scientific">Carpediemonas membranifera</name>
    <dbReference type="NCBI Taxonomy" id="201153"/>
    <lineage>
        <taxon>Eukaryota</taxon>
        <taxon>Metamonada</taxon>
        <taxon>Carpediemonas-like organisms</taxon>
        <taxon>Carpediemonas</taxon>
    </lineage>
</organism>
<comment type="caution">
    <text evidence="6">The sequence shown here is derived from an EMBL/GenBank/DDBJ whole genome shotgun (WGS) entry which is preliminary data.</text>
</comment>
<keyword evidence="2 4" id="KW-0863">Zinc-finger</keyword>
<gene>
    <name evidence="6" type="ORF">J8273_7896</name>
</gene>
<dbReference type="GO" id="GO:0005737">
    <property type="term" value="C:cytoplasm"/>
    <property type="evidence" value="ECO:0007669"/>
    <property type="project" value="TreeGrafter"/>
</dbReference>
<dbReference type="OrthoDB" id="432970at2759"/>
<evidence type="ECO:0000259" key="5">
    <source>
        <dbReference type="PROSITE" id="PS50865"/>
    </source>
</evidence>
<evidence type="ECO:0000256" key="2">
    <source>
        <dbReference type="ARBA" id="ARBA00022771"/>
    </source>
</evidence>
<dbReference type="GO" id="GO:0008270">
    <property type="term" value="F:zinc ion binding"/>
    <property type="evidence" value="ECO:0007669"/>
    <property type="project" value="UniProtKB-KW"/>
</dbReference>
<dbReference type="PROSITE" id="PS01360">
    <property type="entry name" value="ZF_MYND_1"/>
    <property type="match status" value="1"/>
</dbReference>
<dbReference type="PANTHER" id="PTHR13244:SF7">
    <property type="entry name" value="ZINC FINGER MYND DOMAIN-CONTAINING PROTEIN 10"/>
    <property type="match status" value="1"/>
</dbReference>
<sequence>MDFGEVIGEVELEDIIKNLRAFKLTEYGSKTTEGSINWWTQHERIQRLNVRAHQDVVAKREELVTRYFVHESSGYRKLGVLIRELTAAAMVRAHVLSSTSEAIGKELASLPVTRIYLLLYHELCLANLLEAVLDDQSAFDALEKTDLISLADWAVAQVQWLASGTIEWDDNDFLHGKRSTTGDSGLDAKLYPSEPPRVQLARMVKETRFECAMCALSALRYLATAMSQPAQFELKRHLMAECHLLSLVRPLVEKKPWRREMTFKGQSKAYEHFQAGQWTELRAVQRQEVTLPEVQAWLVLWAIAASQWFNEGNMTERDREELVYIGKSLLTPRVIQKIEAMRDVKTQLTALEMQSNLPQAKPRDSFFQIHEIDVMTARKALLEEFEEELGPFTAEKLAAKVEANLKAISHNDDLKALGQLYGGEDFSSVAEVDRCACCGSTEGISGKLLRCSRCKKVMYCSRECQKADWKKHKLVCAKV</sequence>
<evidence type="ECO:0000256" key="4">
    <source>
        <dbReference type="PROSITE-ProRule" id="PRU00134"/>
    </source>
</evidence>
<protein>
    <submittedName>
        <fullName evidence="6">MYND finger</fullName>
    </submittedName>
</protein>
<dbReference type="SUPFAM" id="SSF144232">
    <property type="entry name" value="HIT/MYND zinc finger-like"/>
    <property type="match status" value="1"/>
</dbReference>
<evidence type="ECO:0000256" key="1">
    <source>
        <dbReference type="ARBA" id="ARBA00022723"/>
    </source>
</evidence>
<evidence type="ECO:0000313" key="6">
    <source>
        <dbReference type="EMBL" id="KAG9390545.1"/>
    </source>
</evidence>
<feature type="domain" description="MYND-type" evidence="5">
    <location>
        <begin position="435"/>
        <end position="476"/>
    </location>
</feature>
<reference evidence="6" key="1">
    <citation type="submission" date="2021-05" db="EMBL/GenBank/DDBJ databases">
        <title>A free-living protist that lacks canonical eukaryotic 1 DNA replication and segregation systems.</title>
        <authorList>
            <person name="Salas-Leiva D.E."/>
            <person name="Tromer E.C."/>
            <person name="Curtis B.A."/>
            <person name="Jerlstrom-Hultqvist J."/>
            <person name="Kolisko M."/>
            <person name="Yi Z."/>
            <person name="Salas-Leiva J.S."/>
            <person name="Gallot-Lavallee L."/>
            <person name="Kops G.J.P.L."/>
            <person name="Archibald J.M."/>
            <person name="Simpson A.G.B."/>
            <person name="Roger A.J."/>
        </authorList>
    </citation>
    <scope>NUCLEOTIDE SEQUENCE</scope>
    <source>
        <strain evidence="6">BICM</strain>
    </source>
</reference>
<dbReference type="EMBL" id="JAHDYR010000064">
    <property type="protein sequence ID" value="KAG9390545.1"/>
    <property type="molecule type" value="Genomic_DNA"/>
</dbReference>
<dbReference type="Pfam" id="PF01753">
    <property type="entry name" value="zf-MYND"/>
    <property type="match status" value="1"/>
</dbReference>
<keyword evidence="7" id="KW-1185">Reference proteome</keyword>
<dbReference type="PROSITE" id="PS50865">
    <property type="entry name" value="ZF_MYND_2"/>
    <property type="match status" value="1"/>
</dbReference>
<dbReference type="InterPro" id="IPR002893">
    <property type="entry name" value="Znf_MYND"/>
</dbReference>
<dbReference type="AlphaFoldDB" id="A0A8J6ARQ0"/>
<keyword evidence="3" id="KW-0862">Zinc</keyword>
<evidence type="ECO:0000313" key="7">
    <source>
        <dbReference type="Proteomes" id="UP000717585"/>
    </source>
</evidence>
<keyword evidence="1" id="KW-0479">Metal-binding</keyword>
<dbReference type="PANTHER" id="PTHR13244">
    <property type="entry name" value="ZINC FINGER MYND DOMAIN CONTAINING PROTEIN 10"/>
    <property type="match status" value="1"/>
</dbReference>
<dbReference type="InterPro" id="IPR052298">
    <property type="entry name" value="ZMYND10"/>
</dbReference>
<dbReference type="Proteomes" id="UP000717585">
    <property type="component" value="Unassembled WGS sequence"/>
</dbReference>
<dbReference type="Gene3D" id="6.10.140.2220">
    <property type="match status" value="1"/>
</dbReference>
<proteinExistence type="predicted"/>